<comment type="caution">
    <text evidence="1">The sequence shown here is derived from an EMBL/GenBank/DDBJ whole genome shotgun (WGS) entry which is preliminary data.</text>
</comment>
<sequence length="211" mass="23916">MNMTQIPIGYWENAQGALVPEANVKEIDKLRDQTVKRIWEKAEAIHKALAEFKDIAFADIATFIQISADQYDSKLGGNKGNVTLITFDGRLKIQRNIAERIVFDERLLAAKNLIDECLKEWTADGRDEIKAIINSAFNVDKKGEISTTKVLGLKKIEINHEKWLEAMQAISDSINIAGSKSYLRFYQRNDDSGEYEPMSLDIASIKTKETF</sequence>
<dbReference type="InterPro" id="IPR021505">
    <property type="entry name" value="Phage_B3_Orf6"/>
</dbReference>
<gene>
    <name evidence="1" type="ORF">EC844_12650</name>
</gene>
<reference evidence="1 2" key="1">
    <citation type="submission" date="2019-03" db="EMBL/GenBank/DDBJ databases">
        <title>Genomic analyses of the natural microbiome of Caenorhabditis elegans.</title>
        <authorList>
            <person name="Samuel B."/>
        </authorList>
    </citation>
    <scope>NUCLEOTIDE SEQUENCE [LARGE SCALE GENOMIC DNA]</scope>
    <source>
        <strain evidence="1 2">JUb89</strain>
    </source>
</reference>
<dbReference type="AlphaFoldDB" id="A0A4R1XFK6"/>
<proteinExistence type="predicted"/>
<accession>A0A4R1XFK6</accession>
<dbReference type="OrthoDB" id="7554786at2"/>
<evidence type="ECO:0000313" key="2">
    <source>
        <dbReference type="Proteomes" id="UP000294963"/>
    </source>
</evidence>
<evidence type="ECO:0000313" key="1">
    <source>
        <dbReference type="EMBL" id="TCM61896.1"/>
    </source>
</evidence>
<protein>
    <submittedName>
        <fullName evidence="1">Uncharacterized protein DUF3164</fullName>
    </submittedName>
</protein>
<dbReference type="Pfam" id="PF11363">
    <property type="entry name" value="DUF3164"/>
    <property type="match status" value="1"/>
</dbReference>
<organism evidence="1 2">
    <name type="scientific">Acinetobacter calcoaceticus</name>
    <dbReference type="NCBI Taxonomy" id="471"/>
    <lineage>
        <taxon>Bacteria</taxon>
        <taxon>Pseudomonadati</taxon>
        <taxon>Pseudomonadota</taxon>
        <taxon>Gammaproteobacteria</taxon>
        <taxon>Moraxellales</taxon>
        <taxon>Moraxellaceae</taxon>
        <taxon>Acinetobacter</taxon>
        <taxon>Acinetobacter calcoaceticus/baumannii complex</taxon>
    </lineage>
</organism>
<dbReference type="EMBL" id="SLVJ01000026">
    <property type="protein sequence ID" value="TCM61896.1"/>
    <property type="molecule type" value="Genomic_DNA"/>
</dbReference>
<dbReference type="Proteomes" id="UP000294963">
    <property type="component" value="Unassembled WGS sequence"/>
</dbReference>
<name>A0A4R1XFK6_ACICA</name>
<keyword evidence="2" id="KW-1185">Reference proteome</keyword>